<reference evidence="10" key="1">
    <citation type="submission" date="2025-08" db="UniProtKB">
        <authorList>
            <consortium name="Ensembl"/>
        </authorList>
    </citation>
    <scope>IDENTIFICATION</scope>
</reference>
<evidence type="ECO:0000256" key="5">
    <source>
        <dbReference type="ARBA" id="ARBA00022989"/>
    </source>
</evidence>
<dbReference type="Proteomes" id="UP000233040">
    <property type="component" value="Unassembled WGS sequence"/>
</dbReference>
<protein>
    <recommendedName>
        <fullName evidence="9">C-type lectin domain-containing protein</fullName>
    </recommendedName>
</protein>
<keyword evidence="7" id="KW-1015">Disulfide bond</keyword>
<dbReference type="InterPro" id="IPR016187">
    <property type="entry name" value="CTDL_fold"/>
</dbReference>
<evidence type="ECO:0000256" key="1">
    <source>
        <dbReference type="ARBA" id="ARBA00004606"/>
    </source>
</evidence>
<feature type="transmembrane region" description="Helical" evidence="8">
    <location>
        <begin position="52"/>
        <end position="72"/>
    </location>
</feature>
<dbReference type="SUPFAM" id="SSF56436">
    <property type="entry name" value="C-type lectin-like"/>
    <property type="match status" value="1"/>
</dbReference>
<dbReference type="GeneID" id="108298448"/>
<evidence type="ECO:0000256" key="4">
    <source>
        <dbReference type="ARBA" id="ARBA00022968"/>
    </source>
</evidence>
<dbReference type="GO" id="GO:0038023">
    <property type="term" value="F:signaling receptor activity"/>
    <property type="evidence" value="ECO:0007669"/>
    <property type="project" value="TreeGrafter"/>
</dbReference>
<dbReference type="InterPro" id="IPR016186">
    <property type="entry name" value="C-type_lectin-like/link_sf"/>
</dbReference>
<comment type="subcellular location">
    <subcellularLocation>
        <location evidence="1">Membrane</location>
        <topology evidence="1">Single-pass type II membrane protein</topology>
    </subcellularLocation>
</comment>
<dbReference type="PROSITE" id="PS50041">
    <property type="entry name" value="C_TYPE_LECTIN_2"/>
    <property type="match status" value="1"/>
</dbReference>
<keyword evidence="2 8" id="KW-0812">Transmembrane</keyword>
<dbReference type="SMART" id="SM00034">
    <property type="entry name" value="CLECT"/>
    <property type="match status" value="1"/>
</dbReference>
<dbReference type="CDD" id="cd03593">
    <property type="entry name" value="CLECT_NK_receptors_like"/>
    <property type="match status" value="1"/>
</dbReference>
<dbReference type="CTD" id="3820"/>
<name>A0A2K5PVM2_CEBIM</name>
<dbReference type="Pfam" id="PF00059">
    <property type="entry name" value="Lectin_C"/>
    <property type="match status" value="1"/>
</dbReference>
<keyword evidence="5 8" id="KW-1133">Transmembrane helix</keyword>
<proteinExistence type="predicted"/>
<dbReference type="OMA" id="TENKWIC"/>
<keyword evidence="6 8" id="KW-0472">Membrane</keyword>
<feature type="domain" description="C-type lectin" evidence="9">
    <location>
        <begin position="107"/>
        <end position="217"/>
    </location>
</feature>
<dbReference type="Gene3D" id="3.10.100.10">
    <property type="entry name" value="Mannose-Binding Protein A, subunit A"/>
    <property type="match status" value="1"/>
</dbReference>
<dbReference type="GO" id="GO:0030246">
    <property type="term" value="F:carbohydrate binding"/>
    <property type="evidence" value="ECO:0007669"/>
    <property type="project" value="UniProtKB-KW"/>
</dbReference>
<evidence type="ECO:0000256" key="2">
    <source>
        <dbReference type="ARBA" id="ARBA00022692"/>
    </source>
</evidence>
<keyword evidence="11" id="KW-1185">Reference proteome</keyword>
<dbReference type="GO" id="GO:0005886">
    <property type="term" value="C:plasma membrane"/>
    <property type="evidence" value="ECO:0007669"/>
    <property type="project" value="TreeGrafter"/>
</dbReference>
<dbReference type="PANTHER" id="PTHR46784:SF1">
    <property type="entry name" value="KILLER CELL LECTIN-LIKE RECEPTOR SUBFAMILY B MEMBER 1"/>
    <property type="match status" value="1"/>
</dbReference>
<dbReference type="InterPro" id="IPR051527">
    <property type="entry name" value="KLR_subfamily_B"/>
</dbReference>
<sequence length="231" mass="25856">MPPSSSAMDQVVYADLNLPRDSGPESSSPSSLPRDVCQGSPWHQFALKLSCAGIILLALVVTGLSVSVTSLIRKSSIEKCSVDIQQNMSKTTERLSLLNCPISWKKVGEKCLLLSDTVNPWNNSLADCSTKESRLLLIQDKEELRLTQKLIHDKAIPFWIGLNFSLPEKKWKWINDSFLNSDELKITGDTKENSCVYISQTSVFSEDCSTENKWICQKELTPVRNEVYPDA</sequence>
<reference evidence="10" key="2">
    <citation type="submission" date="2025-09" db="UniProtKB">
        <authorList>
            <consortium name="Ensembl"/>
        </authorList>
    </citation>
    <scope>IDENTIFICATION</scope>
</reference>
<keyword evidence="4" id="KW-0735">Signal-anchor</keyword>
<dbReference type="GO" id="GO:0042269">
    <property type="term" value="P:regulation of natural killer cell mediated cytotoxicity"/>
    <property type="evidence" value="ECO:0007669"/>
    <property type="project" value="TreeGrafter"/>
</dbReference>
<dbReference type="STRING" id="9516.ENSCCAP00000007713"/>
<evidence type="ECO:0000313" key="10">
    <source>
        <dbReference type="Ensembl" id="ENSCCAP00000007713.1"/>
    </source>
</evidence>
<keyword evidence="3" id="KW-0430">Lectin</keyword>
<dbReference type="InterPro" id="IPR001304">
    <property type="entry name" value="C-type_lectin-like"/>
</dbReference>
<dbReference type="InterPro" id="IPR033992">
    <property type="entry name" value="NKR-like_CTLD"/>
</dbReference>
<dbReference type="RefSeq" id="XP_017376615.1">
    <property type="nucleotide sequence ID" value="XM_017521126.2"/>
</dbReference>
<dbReference type="KEGG" id="cimi:108298448"/>
<evidence type="ECO:0000313" key="11">
    <source>
        <dbReference type="Proteomes" id="UP000233040"/>
    </source>
</evidence>
<dbReference type="GeneTree" id="ENSGT00940000154685"/>
<evidence type="ECO:0000259" key="9">
    <source>
        <dbReference type="PROSITE" id="PS50041"/>
    </source>
</evidence>
<organism evidence="10 11">
    <name type="scientific">Cebus imitator</name>
    <name type="common">Panamanian white-faced capuchin</name>
    <name type="synonym">Cebus capucinus imitator</name>
    <dbReference type="NCBI Taxonomy" id="2715852"/>
    <lineage>
        <taxon>Eukaryota</taxon>
        <taxon>Metazoa</taxon>
        <taxon>Chordata</taxon>
        <taxon>Craniata</taxon>
        <taxon>Vertebrata</taxon>
        <taxon>Euteleostomi</taxon>
        <taxon>Mammalia</taxon>
        <taxon>Eutheria</taxon>
        <taxon>Euarchontoglires</taxon>
        <taxon>Primates</taxon>
        <taxon>Haplorrhini</taxon>
        <taxon>Platyrrhini</taxon>
        <taxon>Cebidae</taxon>
        <taxon>Cebinae</taxon>
        <taxon>Cebus</taxon>
    </lineage>
</organism>
<evidence type="ECO:0000256" key="7">
    <source>
        <dbReference type="ARBA" id="ARBA00023157"/>
    </source>
</evidence>
<accession>A0A2K5PVM2</accession>
<evidence type="ECO:0000256" key="8">
    <source>
        <dbReference type="SAM" id="Phobius"/>
    </source>
</evidence>
<dbReference type="Ensembl" id="ENSCCAT00000025089.1">
    <property type="protein sequence ID" value="ENSCCAP00000007713.1"/>
    <property type="gene ID" value="ENSCCAG00000021618.1"/>
</dbReference>
<dbReference type="PANTHER" id="PTHR46784">
    <property type="entry name" value="KILLER CELL LECTIN-LIKE RECEPTOR SUBFAMILY B MEMBER 1"/>
    <property type="match status" value="1"/>
</dbReference>
<dbReference type="GO" id="GO:0009986">
    <property type="term" value="C:cell surface"/>
    <property type="evidence" value="ECO:0007669"/>
    <property type="project" value="TreeGrafter"/>
</dbReference>
<dbReference type="AlphaFoldDB" id="A0A2K5PVM2"/>
<evidence type="ECO:0000256" key="6">
    <source>
        <dbReference type="ARBA" id="ARBA00023136"/>
    </source>
</evidence>
<evidence type="ECO:0000256" key="3">
    <source>
        <dbReference type="ARBA" id="ARBA00022734"/>
    </source>
</evidence>